<dbReference type="InterPro" id="IPR008928">
    <property type="entry name" value="6-hairpin_glycosidase_sf"/>
</dbReference>
<evidence type="ECO:0000259" key="2">
    <source>
        <dbReference type="Pfam" id="PF20620"/>
    </source>
</evidence>
<dbReference type="InterPro" id="IPR049046">
    <property type="entry name" value="Beta-AFase-like_GH127_middle"/>
</dbReference>
<evidence type="ECO:0000259" key="1">
    <source>
        <dbReference type="Pfam" id="PF07944"/>
    </source>
</evidence>
<dbReference type="EMBL" id="FQZE01000016">
    <property type="protein sequence ID" value="SHJ31092.1"/>
    <property type="molecule type" value="Genomic_DNA"/>
</dbReference>
<evidence type="ECO:0000259" key="3">
    <source>
        <dbReference type="Pfam" id="PF20736"/>
    </source>
</evidence>
<dbReference type="AlphaFoldDB" id="A0A1M6I9H8"/>
<protein>
    <recommendedName>
        <fullName evidence="6">DUF1680 family protein</fullName>
    </recommendedName>
</protein>
<dbReference type="Pfam" id="PF07944">
    <property type="entry name" value="Beta-AFase-like_GH127_cat"/>
    <property type="match status" value="1"/>
</dbReference>
<feature type="domain" description="Glycoside hydrolase GH146 substrate-binding" evidence="2">
    <location>
        <begin position="648"/>
        <end position="782"/>
    </location>
</feature>
<dbReference type="SUPFAM" id="SSF48208">
    <property type="entry name" value="Six-hairpin glycosidases"/>
    <property type="match status" value="2"/>
</dbReference>
<dbReference type="PANTHER" id="PTHR31151:SF0">
    <property type="entry name" value="PROLINE-TRNA LIGASE (DUF1680)"/>
    <property type="match status" value="1"/>
</dbReference>
<dbReference type="InterPro" id="IPR012878">
    <property type="entry name" value="Beta-AFase-like_GH127_cat"/>
</dbReference>
<feature type="domain" description="Non-reducing end beta-L-arabinofuranosidase-like GH127 catalytic" evidence="1">
    <location>
        <begin position="47"/>
        <end position="426"/>
    </location>
</feature>
<evidence type="ECO:0000313" key="5">
    <source>
        <dbReference type="Proteomes" id="UP000184050"/>
    </source>
</evidence>
<accession>A0A1M6I9H8</accession>
<name>A0A1M6I9H8_9BACT</name>
<dbReference type="Pfam" id="PF20620">
    <property type="entry name" value="DUF6805"/>
    <property type="match status" value="1"/>
</dbReference>
<feature type="domain" description="Non-reducing end beta-L-arabinofuranosidase-like GH127 middle" evidence="3">
    <location>
        <begin position="437"/>
        <end position="530"/>
    </location>
</feature>
<dbReference type="OrthoDB" id="9757939at2"/>
<dbReference type="GO" id="GO:0005975">
    <property type="term" value="P:carbohydrate metabolic process"/>
    <property type="evidence" value="ECO:0007669"/>
    <property type="project" value="InterPro"/>
</dbReference>
<keyword evidence="5" id="KW-1185">Reference proteome</keyword>
<proteinExistence type="predicted"/>
<dbReference type="PROSITE" id="PS51257">
    <property type="entry name" value="PROKAR_LIPOPROTEIN"/>
    <property type="match status" value="1"/>
</dbReference>
<evidence type="ECO:0000313" key="4">
    <source>
        <dbReference type="EMBL" id="SHJ31092.1"/>
    </source>
</evidence>
<evidence type="ECO:0008006" key="6">
    <source>
        <dbReference type="Google" id="ProtNLM"/>
    </source>
</evidence>
<dbReference type="STRING" id="1168035.SAMN05444280_1163"/>
<organism evidence="4 5">
    <name type="scientific">Tangfeifania diversioriginum</name>
    <dbReference type="NCBI Taxonomy" id="1168035"/>
    <lineage>
        <taxon>Bacteria</taxon>
        <taxon>Pseudomonadati</taxon>
        <taxon>Bacteroidota</taxon>
        <taxon>Bacteroidia</taxon>
        <taxon>Marinilabiliales</taxon>
        <taxon>Prolixibacteraceae</taxon>
        <taxon>Tangfeifania</taxon>
    </lineage>
</organism>
<dbReference type="Proteomes" id="UP000184050">
    <property type="component" value="Unassembled WGS sequence"/>
</dbReference>
<reference evidence="4 5" key="1">
    <citation type="submission" date="2016-11" db="EMBL/GenBank/DDBJ databases">
        <authorList>
            <person name="Jaros S."/>
            <person name="Januszkiewicz K."/>
            <person name="Wedrychowicz H."/>
        </authorList>
    </citation>
    <scope>NUCLEOTIDE SEQUENCE [LARGE SCALE GENOMIC DNA]</scope>
    <source>
        <strain evidence="4 5">DSM 27063</strain>
    </source>
</reference>
<dbReference type="RefSeq" id="WP_083578213.1">
    <property type="nucleotide sequence ID" value="NZ_FQZE01000016.1"/>
</dbReference>
<dbReference type="InterPro" id="IPR046544">
    <property type="entry name" value="GH146_SB_dom"/>
</dbReference>
<dbReference type="Pfam" id="PF20736">
    <property type="entry name" value="Glyco_hydro127M"/>
    <property type="match status" value="1"/>
</dbReference>
<dbReference type="PANTHER" id="PTHR31151">
    <property type="entry name" value="PROLINE-TRNA LIGASE (DUF1680)"/>
    <property type="match status" value="1"/>
</dbReference>
<gene>
    <name evidence="4" type="ORF">SAMN05444280_1163</name>
</gene>
<sequence>MAKLTKPTFILIFSLLFASACTRQESRIETGGPEVVTFKVLPFELSEVKLLDGPFKKATELNVQSLLNYEPDRFLAKFRSEAGLEPKAEHYHGWEDNTIAGHSLGHYLSACAMMFQTTGDERFLERVNYIVDELYECQQADGDGYIGAFPDGKRILEEEVAKGEIRAQGFDLNGIWVPYYTQHKVMAGLFEAYDLCGNEKALEINIRFADWLNTIIDDLSEEEIQEMLHCEHGGINESLAELYAQTGNEKYLEMSRVFHHKAILEPLSEGKDILPGKHGNTQIPKLIGLARRYELTGNEKDRRTAEFFWKTVVDHHSYVTGGHGNHEYFGPPDTLRDRLSDETTETCNVYNMLKLSRHLFQWEASPEVADFYERALFNHIHSSQHPHDGRVIYNLSLEMGGHKEYQDPLWFTCCVGTGMENHSKYGRNIFYHNENEFYVTQFIAAEVSWEEKNVKITQLTQFPEEQGTTLKFECEEPVKFTVKIRYPSWAENGMTVKLNGKTQKVKSQQGSFVELAKKWKTGDEVEVEFPFSLRLETMPDDSTRVAVFHGPFVLAGDLGPEDDPDAYDPMYVPVIMTENRNPSEWLKPVANKANTFMTQNVGQPRDIVFKPFYKTHERRYSVYFDMFDEASWKEYQADYQDKMARKKELEEKTIDFFQPGEMQPERDHHFQGKKTWVGENKNRKFREVDRGGWFSCKMNVDQNEPASLVVEYWGGYTGGKTFDILVEDQKIATENISNKNPGEFIDVVYEIPEQLISGKESITVKFVPHEGHRAGPVFGVRTIR</sequence>